<dbReference type="EMBL" id="JRMP02000025">
    <property type="protein sequence ID" value="TLD91998.1"/>
    <property type="molecule type" value="Genomic_DNA"/>
</dbReference>
<evidence type="ECO:0000313" key="4">
    <source>
        <dbReference type="Proteomes" id="UP000029714"/>
    </source>
</evidence>
<keyword evidence="4" id="KW-1185">Reference proteome</keyword>
<dbReference type="RefSeq" id="WP_034571747.1">
    <property type="nucleotide sequence ID" value="NZ_JRMP02000025.1"/>
</dbReference>
<dbReference type="EMBL" id="QBIU01000001">
    <property type="protein sequence ID" value="MWV69976.1"/>
    <property type="molecule type" value="Genomic_DNA"/>
</dbReference>
<dbReference type="Proteomes" id="UP000477070">
    <property type="component" value="Unassembled WGS sequence"/>
</dbReference>
<dbReference type="Proteomes" id="UP000029714">
    <property type="component" value="Unassembled WGS sequence"/>
</dbReference>
<accession>A0A347VNM9</accession>
<keyword evidence="1" id="KW-1133">Transmembrane helix</keyword>
<feature type="transmembrane region" description="Helical" evidence="1">
    <location>
        <begin position="32"/>
        <end position="53"/>
    </location>
</feature>
<reference evidence="3 4" key="2">
    <citation type="journal article" date="2016" name="Infect. Immun.">
        <title>Helicobacter saguini, a Novel Helicobacter Isolated from Cotton-Top Tamarins with Ulcerative Colitis, Has Proinflammatory Properties and Induces Typhlocolitis and Dysplasia in Gnotobiotic IL-10-/- Mice.</title>
        <authorList>
            <person name="Shen Z."/>
            <person name="Mannion A."/>
            <person name="Whary M.T."/>
            <person name="Muthupalani S."/>
            <person name="Sheh A."/>
            <person name="Feng Y."/>
            <person name="Gong G."/>
            <person name="Vandamme P."/>
            <person name="Holcombe H.R."/>
            <person name="Paster B.J."/>
            <person name="Fox J.G."/>
        </authorList>
    </citation>
    <scope>NUCLEOTIDE SEQUENCE [LARGE SCALE GENOMIC DNA]</scope>
    <source>
        <strain evidence="3 4">MIT 97-6194</strain>
    </source>
</reference>
<comment type="caution">
    <text evidence="3">The sequence shown here is derived from an EMBL/GenBank/DDBJ whole genome shotgun (WGS) entry which is preliminary data.</text>
</comment>
<feature type="transmembrane region" description="Helical" evidence="1">
    <location>
        <begin position="74"/>
        <end position="94"/>
    </location>
</feature>
<name>A0A347VNM9_9HELI</name>
<keyword evidence="1" id="KW-0812">Transmembrane</keyword>
<gene>
    <name evidence="2" type="ORF">DCO61_08185</name>
    <name evidence="3" type="ORF">LS64_011105</name>
</gene>
<evidence type="ECO:0000256" key="1">
    <source>
        <dbReference type="SAM" id="Phobius"/>
    </source>
</evidence>
<evidence type="ECO:0000313" key="2">
    <source>
        <dbReference type="EMBL" id="MWV69976.1"/>
    </source>
</evidence>
<reference evidence="3" key="3">
    <citation type="submission" date="2018-04" db="EMBL/GenBank/DDBJ databases">
        <authorList>
            <person name="Sheh A."/>
            <person name="Shen Z."/>
            <person name="Mannion A.J."/>
            <person name="Fox J.G."/>
        </authorList>
    </citation>
    <scope>NUCLEOTIDE SEQUENCE</scope>
    <source>
        <strain evidence="3">MIT 97-6194</strain>
    </source>
</reference>
<evidence type="ECO:0000313" key="5">
    <source>
        <dbReference type="Proteomes" id="UP000477070"/>
    </source>
</evidence>
<keyword evidence="1" id="KW-0472">Membrane</keyword>
<reference evidence="3 4" key="1">
    <citation type="journal article" date="2014" name="Genome Announc.">
        <title>Draft genome sequences of eight enterohepatic helicobacter species isolated from both laboratory and wild rodents.</title>
        <authorList>
            <person name="Sheh A."/>
            <person name="Shen Z."/>
            <person name="Fox J.G."/>
        </authorList>
    </citation>
    <scope>NUCLEOTIDE SEQUENCE [LARGE SCALE GENOMIC DNA]</scope>
    <source>
        <strain evidence="3 4">MIT 97-6194</strain>
    </source>
</reference>
<dbReference type="AlphaFoldDB" id="A0A347VNM9"/>
<sequence>MQKLKRFYKIYIYFVAIILVVGFGFMDDKGRVIFIGLYLISLPIFIYGTFVYYPRKILKKIIKIKNIKNDTSNTFVLLYVLSIAFVLLYIYIIAK</sequence>
<feature type="transmembrane region" description="Helical" evidence="1">
    <location>
        <begin position="7"/>
        <end position="26"/>
    </location>
</feature>
<protein>
    <submittedName>
        <fullName evidence="3">Uncharacterized protein</fullName>
    </submittedName>
</protein>
<organism evidence="3 4">
    <name type="scientific">Helicobacter saguini</name>
    <dbReference type="NCBI Taxonomy" id="1548018"/>
    <lineage>
        <taxon>Bacteria</taxon>
        <taxon>Pseudomonadati</taxon>
        <taxon>Campylobacterota</taxon>
        <taxon>Epsilonproteobacteria</taxon>
        <taxon>Campylobacterales</taxon>
        <taxon>Helicobacteraceae</taxon>
        <taxon>Helicobacter</taxon>
    </lineage>
</organism>
<evidence type="ECO:0000313" key="3">
    <source>
        <dbReference type="EMBL" id="TLD91998.1"/>
    </source>
</evidence>
<reference evidence="2 5" key="4">
    <citation type="submission" date="2019-12" db="EMBL/GenBank/DDBJ databases">
        <title>Multi-Generational Helicobacter saguini Isolates.</title>
        <authorList>
            <person name="Mannion A."/>
            <person name="Shen Z."/>
            <person name="Fox J.G."/>
        </authorList>
    </citation>
    <scope>NUCLEOTIDE SEQUENCE [LARGE SCALE GENOMIC DNA]</scope>
    <source>
        <strain evidence="2">16-048</strain>
        <strain evidence="5">16-048 (F4)</strain>
    </source>
</reference>
<proteinExistence type="predicted"/>